<dbReference type="OrthoDB" id="440317at2759"/>
<evidence type="ECO:0000313" key="3">
    <source>
        <dbReference type="Proteomes" id="UP000789595"/>
    </source>
</evidence>
<dbReference type="Proteomes" id="UP000789595">
    <property type="component" value="Unassembled WGS sequence"/>
</dbReference>
<organism evidence="2 3">
    <name type="scientific">Pelagomonas calceolata</name>
    <dbReference type="NCBI Taxonomy" id="35677"/>
    <lineage>
        <taxon>Eukaryota</taxon>
        <taxon>Sar</taxon>
        <taxon>Stramenopiles</taxon>
        <taxon>Ochrophyta</taxon>
        <taxon>Pelagophyceae</taxon>
        <taxon>Pelagomonadales</taxon>
        <taxon>Pelagomonadaceae</taxon>
        <taxon>Pelagomonas</taxon>
    </lineage>
</organism>
<evidence type="ECO:0000256" key="1">
    <source>
        <dbReference type="SAM" id="MobiDB-lite"/>
    </source>
</evidence>
<accession>A0A8J2S917</accession>
<sequence>MVERAQIVVFHTVDQVRKAQASGLIFLFLSHQWLGWSEPDPDGAHYAAMCSAIKAVAEIMSFWARHGSSNMHVLGADGSFGPLDLSDEATLVSTLGVFQGELTCCRLGHPRAQPCDKEELVLPILGLLAHMYRDHLLALRSSDGLELSKTSMAAGAFDLIAPHLDVLFPKTFEWEYTPDGTQIVETSPLFGDLVEAVKYAVEVEMAAEDDPIFQRAAPIFEPGTHARRRIHVRARYEKRRSGETDTSSPSRAHGGGHPMPRRGRPALHGMNWRSFRRDPDAQHPHGAPGEIDEP</sequence>
<evidence type="ECO:0000313" key="2">
    <source>
        <dbReference type="EMBL" id="CAH0366018.1"/>
    </source>
</evidence>
<feature type="region of interest" description="Disordered" evidence="1">
    <location>
        <begin position="233"/>
        <end position="294"/>
    </location>
</feature>
<dbReference type="AlphaFoldDB" id="A0A8J2S917"/>
<comment type="caution">
    <text evidence="2">The sequence shown here is derived from an EMBL/GenBank/DDBJ whole genome shotgun (WGS) entry which is preliminary data.</text>
</comment>
<protein>
    <submittedName>
        <fullName evidence="2">Uncharacterized protein</fullName>
    </submittedName>
</protein>
<gene>
    <name evidence="2" type="ORF">PECAL_1P24860</name>
</gene>
<reference evidence="2" key="1">
    <citation type="submission" date="2021-11" db="EMBL/GenBank/DDBJ databases">
        <authorList>
            <consortium name="Genoscope - CEA"/>
            <person name="William W."/>
        </authorList>
    </citation>
    <scope>NUCLEOTIDE SEQUENCE</scope>
</reference>
<keyword evidence="3" id="KW-1185">Reference proteome</keyword>
<dbReference type="EMBL" id="CAKKNE010000001">
    <property type="protein sequence ID" value="CAH0366018.1"/>
    <property type="molecule type" value="Genomic_DNA"/>
</dbReference>
<name>A0A8J2S917_9STRA</name>
<proteinExistence type="predicted"/>